<dbReference type="Gene3D" id="2.60.40.2030">
    <property type="match status" value="1"/>
</dbReference>
<feature type="transmembrane region" description="Helical" evidence="9">
    <location>
        <begin position="329"/>
        <end position="356"/>
    </location>
</feature>
<feature type="transmembrane region" description="Helical" evidence="9">
    <location>
        <begin position="205"/>
        <end position="222"/>
    </location>
</feature>
<evidence type="ECO:0000313" key="12">
    <source>
        <dbReference type="Proteomes" id="UP001642464"/>
    </source>
</evidence>
<keyword evidence="4" id="KW-0677">Repeat</keyword>
<evidence type="ECO:0000256" key="5">
    <source>
        <dbReference type="ARBA" id="ARBA00022837"/>
    </source>
</evidence>
<keyword evidence="2 9" id="KW-0812">Transmembrane</keyword>
<organism evidence="11 12">
    <name type="scientific">Durusdinium trenchii</name>
    <dbReference type="NCBI Taxonomy" id="1381693"/>
    <lineage>
        <taxon>Eukaryota</taxon>
        <taxon>Sar</taxon>
        <taxon>Alveolata</taxon>
        <taxon>Dinophyceae</taxon>
        <taxon>Suessiales</taxon>
        <taxon>Symbiodiniaceae</taxon>
        <taxon>Durusdinium</taxon>
    </lineage>
</organism>
<dbReference type="SUPFAM" id="SSF141072">
    <property type="entry name" value="CalX-like"/>
    <property type="match status" value="1"/>
</dbReference>
<dbReference type="PROSITE" id="PS50893">
    <property type="entry name" value="ABC_TRANSPORTER_2"/>
    <property type="match status" value="1"/>
</dbReference>
<dbReference type="InterPro" id="IPR003439">
    <property type="entry name" value="ABC_transporter-like_ATP-bd"/>
</dbReference>
<evidence type="ECO:0000256" key="2">
    <source>
        <dbReference type="ARBA" id="ARBA00022692"/>
    </source>
</evidence>
<dbReference type="InterPro" id="IPR003644">
    <property type="entry name" value="Calx_beta"/>
</dbReference>
<evidence type="ECO:0000256" key="8">
    <source>
        <dbReference type="SAM" id="MobiDB-lite"/>
    </source>
</evidence>
<evidence type="ECO:0000256" key="4">
    <source>
        <dbReference type="ARBA" id="ARBA00022737"/>
    </source>
</evidence>
<sequence>MLSCCNNEAYQPLVGNQVEGATREGSSRSLRRATTNADIVQFTTSIYYVEENEGSLVVDVMRLGSMKGTVKVRYHTEDGSAKAGISYEETFGELMFEEDEYRKSIEINTIESLYWSATMEFKVRLSDPEGCNLGIHLHSCRVKVIDNDTFPSNKYREQLLKGEDGLDEISAAGLFTEYFKLCFLQVPSISWRTATCLVFDQMKNIYRYFTLCLNIYIVDVLFNLDSDTEDELIRPTREETAIVVGVIYVAPMMVLHLWDILKAKMDLVGHLRLYLQASLFRRYLNYSEESRASVPPPDMQHALTLGCEGAARGYMKVLDLFQKLGQLAVFTYFTLLSNPGAIYLIMAMPSLMLLFLTCQSWKSCCSTDASQRKNTEAAVLSLAAEVCQRYRLIADYFQRPQMNEIFARKTDELRRQSVPESIEAVNNEYFPKWLGPLFVGVYIAVYAHSVFSNAISLGTFLATIGIMKDISSEFAEAYEIILELTDTFGSIQHLTVYFNKPTDLLMWKQVNRQRREATRQARDKLFRQQSGKVDKEPGNYKTDLIPIEIGNMSFGWKEGGTPVFENVSVSVPQGKLVAVVGPHGSGKKTLLSLMGHMIFPLDGSIFIPSHLRILHVTQEAYLLNLSPWKNLIFGCANPLSVDPARVRKILQLLQMKTTLQLITADLEKQALLRETTGASKPVPDGESEEEESEQEEEKDWDQENGGNWHDELTYSEKVKIHLARALIMNPEVMVLQRPLHHYDTAMAETVLKVLKAHVEERGLALPEKGRRHRRPRSCFFTVERPDEAMAADVVWRIKDGLVHDDESTTGTSMLQKAFMHSMTEVSSPKSGPFFNGGA</sequence>
<dbReference type="PANTHER" id="PTHR24221:SF654">
    <property type="entry name" value="ATP-BINDING CASSETTE SUB-FAMILY B MEMBER 6"/>
    <property type="match status" value="1"/>
</dbReference>
<keyword evidence="3" id="KW-0732">Signal</keyword>
<dbReference type="Gene3D" id="1.20.1560.10">
    <property type="entry name" value="ABC transporter type 1, transmembrane domain"/>
    <property type="match status" value="1"/>
</dbReference>
<evidence type="ECO:0000313" key="11">
    <source>
        <dbReference type="EMBL" id="CAK9021666.1"/>
    </source>
</evidence>
<keyword evidence="5" id="KW-0106">Calcium</keyword>
<evidence type="ECO:0000256" key="3">
    <source>
        <dbReference type="ARBA" id="ARBA00022729"/>
    </source>
</evidence>
<dbReference type="InterPro" id="IPR036640">
    <property type="entry name" value="ABC1_TM_sf"/>
</dbReference>
<accession>A0ABP0K553</accession>
<dbReference type="Pfam" id="PF03160">
    <property type="entry name" value="Calx-beta"/>
    <property type="match status" value="1"/>
</dbReference>
<dbReference type="SUPFAM" id="SSF52540">
    <property type="entry name" value="P-loop containing nucleoside triphosphate hydrolases"/>
    <property type="match status" value="1"/>
</dbReference>
<dbReference type="EMBL" id="CAXAMM010009890">
    <property type="protein sequence ID" value="CAK9021666.1"/>
    <property type="molecule type" value="Genomic_DNA"/>
</dbReference>
<keyword evidence="12" id="KW-1185">Reference proteome</keyword>
<dbReference type="InterPro" id="IPR027417">
    <property type="entry name" value="P-loop_NTPase"/>
</dbReference>
<dbReference type="SUPFAM" id="SSF90123">
    <property type="entry name" value="ABC transporter transmembrane region"/>
    <property type="match status" value="1"/>
</dbReference>
<evidence type="ECO:0000256" key="6">
    <source>
        <dbReference type="ARBA" id="ARBA00022989"/>
    </source>
</evidence>
<keyword evidence="6 9" id="KW-1133">Transmembrane helix</keyword>
<dbReference type="SMART" id="SM00237">
    <property type="entry name" value="Calx_beta"/>
    <property type="match status" value="1"/>
</dbReference>
<dbReference type="Proteomes" id="UP001642464">
    <property type="component" value="Unassembled WGS sequence"/>
</dbReference>
<comment type="caution">
    <text evidence="11">The sequence shown here is derived from an EMBL/GenBank/DDBJ whole genome shotgun (WGS) entry which is preliminary data.</text>
</comment>
<protein>
    <submittedName>
        <fullName evidence="11">ATP-dependent lipid A-core flippase (Lipid A export ATP-binding/permease protein MsbA)</fullName>
    </submittedName>
</protein>
<dbReference type="Pfam" id="PF00005">
    <property type="entry name" value="ABC_tran"/>
    <property type="match status" value="1"/>
</dbReference>
<keyword evidence="11" id="KW-0067">ATP-binding</keyword>
<proteinExistence type="predicted"/>
<evidence type="ECO:0000256" key="1">
    <source>
        <dbReference type="ARBA" id="ARBA00004141"/>
    </source>
</evidence>
<feature type="region of interest" description="Disordered" evidence="8">
    <location>
        <begin position="674"/>
        <end position="707"/>
    </location>
</feature>
<keyword evidence="7 9" id="KW-0472">Membrane</keyword>
<reference evidence="11 12" key="1">
    <citation type="submission" date="2024-02" db="EMBL/GenBank/DDBJ databases">
        <authorList>
            <person name="Chen Y."/>
            <person name="Shah S."/>
            <person name="Dougan E. K."/>
            <person name="Thang M."/>
            <person name="Chan C."/>
        </authorList>
    </citation>
    <scope>NUCLEOTIDE SEQUENCE [LARGE SCALE GENOMIC DNA]</scope>
</reference>
<dbReference type="GO" id="GO:0005524">
    <property type="term" value="F:ATP binding"/>
    <property type="evidence" value="ECO:0007669"/>
    <property type="project" value="UniProtKB-KW"/>
</dbReference>
<feature type="domain" description="ABC transporter" evidence="10">
    <location>
        <begin position="547"/>
        <end position="824"/>
    </location>
</feature>
<name>A0ABP0K553_9DINO</name>
<gene>
    <name evidence="11" type="ORF">SCF082_LOCUS15434</name>
</gene>
<evidence type="ECO:0000256" key="9">
    <source>
        <dbReference type="SAM" id="Phobius"/>
    </source>
</evidence>
<dbReference type="InterPro" id="IPR038081">
    <property type="entry name" value="CalX-like_sf"/>
</dbReference>
<feature type="transmembrane region" description="Helical" evidence="9">
    <location>
        <begin position="242"/>
        <end position="261"/>
    </location>
</feature>
<dbReference type="Gene3D" id="3.40.50.300">
    <property type="entry name" value="P-loop containing nucleotide triphosphate hydrolases"/>
    <property type="match status" value="1"/>
</dbReference>
<evidence type="ECO:0000256" key="7">
    <source>
        <dbReference type="ARBA" id="ARBA00023136"/>
    </source>
</evidence>
<comment type="subcellular location">
    <subcellularLocation>
        <location evidence="1">Membrane</location>
        <topology evidence="1">Multi-pass membrane protein</topology>
    </subcellularLocation>
</comment>
<evidence type="ECO:0000259" key="10">
    <source>
        <dbReference type="PROSITE" id="PS50893"/>
    </source>
</evidence>
<dbReference type="InterPro" id="IPR039421">
    <property type="entry name" value="Type_1_exporter"/>
</dbReference>
<keyword evidence="11" id="KW-0547">Nucleotide-binding</keyword>
<dbReference type="PANTHER" id="PTHR24221">
    <property type="entry name" value="ATP-BINDING CASSETTE SUB-FAMILY B"/>
    <property type="match status" value="1"/>
</dbReference>
<feature type="compositionally biased region" description="Acidic residues" evidence="8">
    <location>
        <begin position="685"/>
        <end position="702"/>
    </location>
</feature>